<sequence length="192" mass="21633">MKQRYVMSVRADAFRQTGERILAAAYARFKVALFDEVTLDQIAADAEVTVQTVIRRFGSKAGIVAELTRIREAQVDAHRRDAPVGNLAGAVANLIEFYEAEGDLMMHLLRQESRVRAFAEIAEHGRKVHVEWCARVFASGLEARSGVARKRLAAQLVAICDLYTWHLLRRQQRLSQRQTKLALMELLEGALS</sequence>
<dbReference type="PANTHER" id="PTHR30055">
    <property type="entry name" value="HTH-TYPE TRANSCRIPTIONAL REGULATOR RUTR"/>
    <property type="match status" value="1"/>
</dbReference>
<accession>A0ABX0DG26</accession>
<evidence type="ECO:0000313" key="7">
    <source>
        <dbReference type="Proteomes" id="UP000479226"/>
    </source>
</evidence>
<dbReference type="EMBL" id="JAAKZI010000011">
    <property type="protein sequence ID" value="NGN83480.1"/>
    <property type="molecule type" value="Genomic_DNA"/>
</dbReference>
<feature type="DNA-binding region" description="H-T-H motif" evidence="4">
    <location>
        <begin position="38"/>
        <end position="57"/>
    </location>
</feature>
<dbReference type="PROSITE" id="PS50977">
    <property type="entry name" value="HTH_TETR_2"/>
    <property type="match status" value="1"/>
</dbReference>
<evidence type="ECO:0000256" key="1">
    <source>
        <dbReference type="ARBA" id="ARBA00023015"/>
    </source>
</evidence>
<feature type="domain" description="HTH tetR-type" evidence="5">
    <location>
        <begin position="15"/>
        <end position="75"/>
    </location>
</feature>
<protein>
    <submittedName>
        <fullName evidence="6">TetR/AcrR family transcriptional regulator</fullName>
    </submittedName>
</protein>
<gene>
    <name evidence="6" type="ORF">G6N77_08415</name>
</gene>
<name>A0ABX0DG26_9MICC</name>
<dbReference type="SUPFAM" id="SSF46689">
    <property type="entry name" value="Homeodomain-like"/>
    <property type="match status" value="1"/>
</dbReference>
<proteinExistence type="predicted"/>
<dbReference type="RefSeq" id="WP_165181580.1">
    <property type="nucleotide sequence ID" value="NZ_JAAKZI010000011.1"/>
</dbReference>
<dbReference type="InterPro" id="IPR050109">
    <property type="entry name" value="HTH-type_TetR-like_transc_reg"/>
</dbReference>
<dbReference type="Gene3D" id="1.10.357.10">
    <property type="entry name" value="Tetracycline Repressor, domain 2"/>
    <property type="match status" value="1"/>
</dbReference>
<evidence type="ECO:0000256" key="2">
    <source>
        <dbReference type="ARBA" id="ARBA00023125"/>
    </source>
</evidence>
<evidence type="ECO:0000313" key="6">
    <source>
        <dbReference type="EMBL" id="NGN83480.1"/>
    </source>
</evidence>
<reference evidence="6 7" key="1">
    <citation type="submission" date="2020-02" db="EMBL/GenBank/DDBJ databases">
        <title>Genome sequence of the type strain DSM 27180 of Arthrobacter silviterrae.</title>
        <authorList>
            <person name="Gao J."/>
            <person name="Sun J."/>
        </authorList>
    </citation>
    <scope>NUCLEOTIDE SEQUENCE [LARGE SCALE GENOMIC DNA]</scope>
    <source>
        <strain evidence="6 7">DSM 27180</strain>
    </source>
</reference>
<dbReference type="Proteomes" id="UP000479226">
    <property type="component" value="Unassembled WGS sequence"/>
</dbReference>
<organism evidence="6 7">
    <name type="scientific">Arthrobacter silviterrae</name>
    <dbReference type="NCBI Taxonomy" id="2026658"/>
    <lineage>
        <taxon>Bacteria</taxon>
        <taxon>Bacillati</taxon>
        <taxon>Actinomycetota</taxon>
        <taxon>Actinomycetes</taxon>
        <taxon>Micrococcales</taxon>
        <taxon>Micrococcaceae</taxon>
        <taxon>Arthrobacter</taxon>
    </lineage>
</organism>
<keyword evidence="2 4" id="KW-0238">DNA-binding</keyword>
<dbReference type="Pfam" id="PF00440">
    <property type="entry name" value="TetR_N"/>
    <property type="match status" value="1"/>
</dbReference>
<keyword evidence="1" id="KW-0805">Transcription regulation</keyword>
<evidence type="ECO:0000259" key="5">
    <source>
        <dbReference type="PROSITE" id="PS50977"/>
    </source>
</evidence>
<dbReference type="PANTHER" id="PTHR30055:SF234">
    <property type="entry name" value="HTH-TYPE TRANSCRIPTIONAL REGULATOR BETI"/>
    <property type="match status" value="1"/>
</dbReference>
<dbReference type="InterPro" id="IPR009057">
    <property type="entry name" value="Homeodomain-like_sf"/>
</dbReference>
<keyword evidence="7" id="KW-1185">Reference proteome</keyword>
<evidence type="ECO:0000256" key="4">
    <source>
        <dbReference type="PROSITE-ProRule" id="PRU00335"/>
    </source>
</evidence>
<comment type="caution">
    <text evidence="6">The sequence shown here is derived from an EMBL/GenBank/DDBJ whole genome shotgun (WGS) entry which is preliminary data.</text>
</comment>
<dbReference type="InterPro" id="IPR001647">
    <property type="entry name" value="HTH_TetR"/>
</dbReference>
<keyword evidence="3" id="KW-0804">Transcription</keyword>
<evidence type="ECO:0000256" key="3">
    <source>
        <dbReference type="ARBA" id="ARBA00023163"/>
    </source>
</evidence>